<evidence type="ECO:0000259" key="1">
    <source>
        <dbReference type="Pfam" id="PF13619"/>
    </source>
</evidence>
<dbReference type="InterPro" id="IPR025309">
    <property type="entry name" value="KTSC_dom"/>
</dbReference>
<dbReference type="Proteomes" id="UP000666369">
    <property type="component" value="Unassembled WGS sequence"/>
</dbReference>
<reference evidence="2 3" key="1">
    <citation type="submission" date="2020-01" db="EMBL/GenBank/DDBJ databases">
        <authorList>
            <person name="Lee S.D."/>
        </authorList>
    </citation>
    <scope>NUCLEOTIDE SEQUENCE [LARGE SCALE GENOMIC DNA]</scope>
    <source>
        <strain evidence="2 3">SAP-35</strain>
    </source>
</reference>
<proteinExistence type="predicted"/>
<protein>
    <submittedName>
        <fullName evidence="2">KTSC domain-containing protein</fullName>
    </submittedName>
</protein>
<reference evidence="3" key="2">
    <citation type="submission" date="2023-07" db="EMBL/GenBank/DDBJ databases">
        <title>Duganella aceri sp. nov., isolated from tree sap.</title>
        <authorList>
            <person name="Kim I.S."/>
        </authorList>
    </citation>
    <scope>NUCLEOTIDE SEQUENCE [LARGE SCALE GENOMIC DNA]</scope>
    <source>
        <strain evidence="3">SAP-35</strain>
    </source>
</reference>
<gene>
    <name evidence="2" type="ORF">GW587_06660</name>
</gene>
<accession>A0ABX0FHA3</accession>
<evidence type="ECO:0000313" key="3">
    <source>
        <dbReference type="Proteomes" id="UP000666369"/>
    </source>
</evidence>
<organism evidence="2 3">
    <name type="scientific">Duganella aceris</name>
    <dbReference type="NCBI Taxonomy" id="2703883"/>
    <lineage>
        <taxon>Bacteria</taxon>
        <taxon>Pseudomonadati</taxon>
        <taxon>Pseudomonadota</taxon>
        <taxon>Betaproteobacteria</taxon>
        <taxon>Burkholderiales</taxon>
        <taxon>Oxalobacteraceae</taxon>
        <taxon>Telluria group</taxon>
        <taxon>Duganella</taxon>
    </lineage>
</organism>
<dbReference type="Pfam" id="PF13619">
    <property type="entry name" value="KTSC"/>
    <property type="match status" value="1"/>
</dbReference>
<dbReference type="RefSeq" id="WP_166100175.1">
    <property type="nucleotide sequence ID" value="NZ_JAADJT010000002.1"/>
</dbReference>
<sequence length="91" mass="10219">MEMKKVNAGKLRAIGYDPRERMLRVEFDDGKAIDYSGVGTEVWRKLSTSGAAWSYYRDNIEDEFSGVKGVVRKPTTRAELEDLFKAPGGEA</sequence>
<evidence type="ECO:0000313" key="2">
    <source>
        <dbReference type="EMBL" id="NGZ83938.1"/>
    </source>
</evidence>
<feature type="domain" description="KTSC" evidence="1">
    <location>
        <begin position="10"/>
        <end position="64"/>
    </location>
</feature>
<keyword evidence="3" id="KW-1185">Reference proteome</keyword>
<name>A0ABX0FHA3_9BURK</name>
<comment type="caution">
    <text evidence="2">The sequence shown here is derived from an EMBL/GenBank/DDBJ whole genome shotgun (WGS) entry which is preliminary data.</text>
</comment>
<dbReference type="EMBL" id="JAADJT010000002">
    <property type="protein sequence ID" value="NGZ83938.1"/>
    <property type="molecule type" value="Genomic_DNA"/>
</dbReference>